<dbReference type="Gene3D" id="3.50.50.60">
    <property type="entry name" value="FAD/NAD(P)-binding domain"/>
    <property type="match status" value="2"/>
</dbReference>
<evidence type="ECO:0000259" key="3">
    <source>
        <dbReference type="Pfam" id="PF07992"/>
    </source>
</evidence>
<dbReference type="InterPro" id="IPR036188">
    <property type="entry name" value="FAD/NAD-bd_sf"/>
</dbReference>
<dbReference type="PRINTS" id="PR00411">
    <property type="entry name" value="PNDRDTASEI"/>
</dbReference>
<dbReference type="Pfam" id="PF07992">
    <property type="entry name" value="Pyr_redox_2"/>
    <property type="match status" value="1"/>
</dbReference>
<evidence type="ECO:0000256" key="1">
    <source>
        <dbReference type="ARBA" id="ARBA00023002"/>
    </source>
</evidence>
<feature type="region of interest" description="Disordered" evidence="2">
    <location>
        <begin position="48"/>
        <end position="69"/>
    </location>
</feature>
<dbReference type="Gene3D" id="3.40.50.720">
    <property type="entry name" value="NAD(P)-binding Rossmann-like Domain"/>
    <property type="match status" value="1"/>
</dbReference>
<accession>A0ABU6AF81</accession>
<gene>
    <name evidence="4" type="ORF">R4I43_21805</name>
</gene>
<dbReference type="EMBL" id="JAWLNX010000016">
    <property type="protein sequence ID" value="MEB3370049.1"/>
    <property type="molecule type" value="Genomic_DNA"/>
</dbReference>
<keyword evidence="1" id="KW-0560">Oxidoreductase</keyword>
<dbReference type="PANTHER" id="PTHR42949">
    <property type="entry name" value="ANAEROBIC GLYCEROL-3-PHOSPHATE DEHYDROGENASE SUBUNIT B"/>
    <property type="match status" value="1"/>
</dbReference>
<dbReference type="SUPFAM" id="SSF51905">
    <property type="entry name" value="FAD/NAD(P)-binding domain"/>
    <property type="match status" value="1"/>
</dbReference>
<dbReference type="RefSeq" id="WP_324267535.1">
    <property type="nucleotide sequence ID" value="NZ_JAWLNX010000016.1"/>
</dbReference>
<sequence>MTEHDPNTASARPRYDVAVVGAGPAGLAAAVAAAEAGRRVVLVDAGEQPGGQYWRHPDEAAPRDDESLGHHDWSTFTDLRARLHQLSARQQITHLPRRQVWFVERPTSENDRPTHTLHLTTAYAEATHTGVEAPHSVTTDALILCPGGYDRQLPIHGWDLPGVMAAGGVQALLKAHRTLAGRRAIVAGTGPFLLPVATGLAQAGADVVAVCEAGSITGWSRNPLAAAAVPSKAREAIEYTAGLIRHRIPYRQRTAITAIHGSEAVQSVELSRLDRHGRVCEKVDTANVDLVALGWGFTPSLELITATGAATRKDIDDSLVAVVDAEQRATVPGVYVAGEATGVGGALLAVAEGELAGLVAARDQQMQVSQKNVQTLQRRITRYRRFATAMHTAHPVPRHWHEWLRAETTVCRCEEVTYQQVSAVRDELGAGDARTVKLMARPGMGWCQGRVCGFASAKLAAAQEGRELTGDDLRPTAKQSFTAPIPLEQLAETPQHK</sequence>
<comment type="caution">
    <text evidence="4">The sequence shown here is derived from an EMBL/GenBank/DDBJ whole genome shotgun (WGS) entry which is preliminary data.</text>
</comment>
<dbReference type="PRINTS" id="PR00368">
    <property type="entry name" value="FADPNR"/>
</dbReference>
<evidence type="ECO:0000313" key="4">
    <source>
        <dbReference type="EMBL" id="MEB3370049.1"/>
    </source>
</evidence>
<dbReference type="Gene3D" id="1.10.10.1100">
    <property type="entry name" value="BFD-like [2Fe-2S]-binding domain"/>
    <property type="match status" value="1"/>
</dbReference>
<protein>
    <submittedName>
        <fullName evidence="4">FAD-dependent oxidoreductase</fullName>
    </submittedName>
</protein>
<dbReference type="PANTHER" id="PTHR42949:SF3">
    <property type="entry name" value="ANAEROBIC GLYCEROL-3-PHOSPHATE DEHYDROGENASE SUBUNIT B"/>
    <property type="match status" value="1"/>
</dbReference>
<feature type="region of interest" description="Disordered" evidence="2">
    <location>
        <begin position="466"/>
        <end position="497"/>
    </location>
</feature>
<dbReference type="InterPro" id="IPR041854">
    <property type="entry name" value="BFD-like_2Fe2S-bd_dom_sf"/>
</dbReference>
<feature type="compositionally biased region" description="Basic and acidic residues" evidence="2">
    <location>
        <begin position="466"/>
        <end position="475"/>
    </location>
</feature>
<keyword evidence="5" id="KW-1185">Reference proteome</keyword>
<dbReference type="Proteomes" id="UP001327093">
    <property type="component" value="Unassembled WGS sequence"/>
</dbReference>
<dbReference type="InterPro" id="IPR017224">
    <property type="entry name" value="Opine_Oxase_asu/HCN_bsu"/>
</dbReference>
<name>A0ABU6AF81_9PSEU</name>
<evidence type="ECO:0000256" key="2">
    <source>
        <dbReference type="SAM" id="MobiDB-lite"/>
    </source>
</evidence>
<reference evidence="4 5" key="1">
    <citation type="submission" date="2023-10" db="EMBL/GenBank/DDBJ databases">
        <title>Saccharopolyspora sp. nov., isolated from mangrove soil.</title>
        <authorList>
            <person name="Lu Y."/>
            <person name="Liu W."/>
        </authorList>
    </citation>
    <scope>NUCLEOTIDE SEQUENCE [LARGE SCALE GENOMIC DNA]</scope>
    <source>
        <strain evidence="4 5">S2-29</strain>
    </source>
</reference>
<dbReference type="InterPro" id="IPR051691">
    <property type="entry name" value="Metab_Enz_Cyan_OpOx_G3PDH"/>
</dbReference>
<proteinExistence type="predicted"/>
<organism evidence="4 5">
    <name type="scientific">Saccharopolyspora mangrovi</name>
    <dbReference type="NCBI Taxonomy" id="3082379"/>
    <lineage>
        <taxon>Bacteria</taxon>
        <taxon>Bacillati</taxon>
        <taxon>Actinomycetota</taxon>
        <taxon>Actinomycetes</taxon>
        <taxon>Pseudonocardiales</taxon>
        <taxon>Pseudonocardiaceae</taxon>
        <taxon>Saccharopolyspora</taxon>
    </lineage>
</organism>
<feature type="domain" description="FAD/NAD(P)-binding" evidence="3">
    <location>
        <begin position="15"/>
        <end position="351"/>
    </location>
</feature>
<feature type="compositionally biased region" description="Basic and acidic residues" evidence="2">
    <location>
        <begin position="55"/>
        <end position="69"/>
    </location>
</feature>
<evidence type="ECO:0000313" key="5">
    <source>
        <dbReference type="Proteomes" id="UP001327093"/>
    </source>
</evidence>
<dbReference type="InterPro" id="IPR023753">
    <property type="entry name" value="FAD/NAD-binding_dom"/>
</dbReference>
<dbReference type="PIRSF" id="PIRSF037495">
    <property type="entry name" value="Opine_OX_OoxA/HcnB"/>
    <property type="match status" value="1"/>
</dbReference>